<dbReference type="AlphaFoldDB" id="A0AAD5DNC3"/>
<dbReference type="PROSITE" id="PS00135">
    <property type="entry name" value="TRYPSIN_SER"/>
    <property type="match status" value="1"/>
</dbReference>
<gene>
    <name evidence="3" type="ORF">COHA_005214</name>
</gene>
<evidence type="ECO:0000313" key="3">
    <source>
        <dbReference type="EMBL" id="KAI7840985.1"/>
    </source>
</evidence>
<reference evidence="3" key="1">
    <citation type="submission" date="2020-11" db="EMBL/GenBank/DDBJ databases">
        <title>Chlorella ohadii genome sequencing and assembly.</title>
        <authorList>
            <person name="Murik O."/>
            <person name="Treves H."/>
            <person name="Kedem I."/>
            <person name="Shotland Y."/>
            <person name="Kaplan A."/>
        </authorList>
    </citation>
    <scope>NUCLEOTIDE SEQUENCE</scope>
    <source>
        <strain evidence="3">1</strain>
    </source>
</reference>
<dbReference type="PROSITE" id="PS50240">
    <property type="entry name" value="TRYPSIN_DOM"/>
    <property type="match status" value="1"/>
</dbReference>
<dbReference type="InterPro" id="IPR001314">
    <property type="entry name" value="Peptidase_S1A"/>
</dbReference>
<keyword evidence="1" id="KW-1015">Disulfide bond</keyword>
<protein>
    <recommendedName>
        <fullName evidence="2">Peptidase S1 domain-containing protein</fullName>
    </recommendedName>
</protein>
<comment type="caution">
    <text evidence="3">The sequence shown here is derived from an EMBL/GenBank/DDBJ whole genome shotgun (WGS) entry which is preliminary data.</text>
</comment>
<dbReference type="PANTHER" id="PTHR24253">
    <property type="entry name" value="TRANSMEMBRANE PROTEASE SERINE"/>
    <property type="match status" value="1"/>
</dbReference>
<evidence type="ECO:0000256" key="1">
    <source>
        <dbReference type="ARBA" id="ARBA00023157"/>
    </source>
</evidence>
<dbReference type="SUPFAM" id="SSF50494">
    <property type="entry name" value="Trypsin-like serine proteases"/>
    <property type="match status" value="1"/>
</dbReference>
<dbReference type="InterPro" id="IPR001254">
    <property type="entry name" value="Trypsin_dom"/>
</dbReference>
<dbReference type="Pfam" id="PF00089">
    <property type="entry name" value="Trypsin"/>
    <property type="match status" value="1"/>
</dbReference>
<dbReference type="Gene3D" id="2.40.10.10">
    <property type="entry name" value="Trypsin-like serine proteases"/>
    <property type="match status" value="1"/>
</dbReference>
<evidence type="ECO:0000259" key="2">
    <source>
        <dbReference type="PROSITE" id="PS50240"/>
    </source>
</evidence>
<name>A0AAD5DNC3_9CHLO</name>
<dbReference type="InterPro" id="IPR033116">
    <property type="entry name" value="TRYPSIN_SER"/>
</dbReference>
<organism evidence="3 4">
    <name type="scientific">Chlorella ohadii</name>
    <dbReference type="NCBI Taxonomy" id="2649997"/>
    <lineage>
        <taxon>Eukaryota</taxon>
        <taxon>Viridiplantae</taxon>
        <taxon>Chlorophyta</taxon>
        <taxon>core chlorophytes</taxon>
        <taxon>Trebouxiophyceae</taxon>
        <taxon>Chlorellales</taxon>
        <taxon>Chlorellaceae</taxon>
        <taxon>Chlorella clade</taxon>
        <taxon>Chlorella</taxon>
    </lineage>
</organism>
<evidence type="ECO:0000313" key="4">
    <source>
        <dbReference type="Proteomes" id="UP001205105"/>
    </source>
</evidence>
<dbReference type="PRINTS" id="PR00722">
    <property type="entry name" value="CHYMOTRYPSIN"/>
</dbReference>
<dbReference type="GO" id="GO:0004252">
    <property type="term" value="F:serine-type endopeptidase activity"/>
    <property type="evidence" value="ECO:0007669"/>
    <property type="project" value="InterPro"/>
</dbReference>
<accession>A0AAD5DNC3</accession>
<sequence>MCVWHCCSPGPSHLAPFCTARAHPLQTYPVPAVPGATSFEQRQVIAVAVHRSYDAALQNDIALLLLDRPATRVPITLPTAPAQLQQRAPVGSKMLSIGFGMSQFQDVIDDMTAQAYEPTLQQLWMLRQPDTEGTFVMAGNPPRFLSDTWKGDSGGPLLVPNTTDPSRDMQFGIVSNGMYGQPGYYTDVSRYAAWITRGQQLLLEANGLGAEYHIKRVPACANTTNNYCAYCSAQGERLTCVDKTACHITYQGQTQLLLRCSDPDFQAGPRAASGCLRAIQYVDRTGYGQYTLVYPAAQVANTYYKTVPNCKVAVRALLGGTLVHYTGALVTGNPWLGCQQKKYAKVVLEMLSTSGTGVSHGAFYVEADKLAHCTAGKTCTELGGNCQDAPSGCCTLAADGGAPTAHCAYPPDVVAPSACAAR</sequence>
<dbReference type="PANTHER" id="PTHR24253:SF176">
    <property type="entry name" value="CORIN, ISOFORM B"/>
    <property type="match status" value="1"/>
</dbReference>
<dbReference type="InterPro" id="IPR009003">
    <property type="entry name" value="Peptidase_S1_PA"/>
</dbReference>
<dbReference type="EMBL" id="JADXDR010000068">
    <property type="protein sequence ID" value="KAI7840985.1"/>
    <property type="molecule type" value="Genomic_DNA"/>
</dbReference>
<dbReference type="GO" id="GO:0006508">
    <property type="term" value="P:proteolysis"/>
    <property type="evidence" value="ECO:0007669"/>
    <property type="project" value="InterPro"/>
</dbReference>
<keyword evidence="4" id="KW-1185">Reference proteome</keyword>
<dbReference type="SMART" id="SM00020">
    <property type="entry name" value="Tryp_SPc"/>
    <property type="match status" value="1"/>
</dbReference>
<dbReference type="Proteomes" id="UP001205105">
    <property type="component" value="Unassembled WGS sequence"/>
</dbReference>
<dbReference type="InterPro" id="IPR043504">
    <property type="entry name" value="Peptidase_S1_PA_chymotrypsin"/>
</dbReference>
<proteinExistence type="predicted"/>
<feature type="domain" description="Peptidase S1" evidence="2">
    <location>
        <begin position="1"/>
        <end position="200"/>
    </location>
</feature>